<feature type="domain" description="Heterokaryon incompatibility" evidence="1">
    <location>
        <begin position="287"/>
        <end position="423"/>
    </location>
</feature>
<reference evidence="2 3" key="1">
    <citation type="journal article" date="2018" name="Front. Microbiol.">
        <title>Genome-Wide Analysis of Corynespora cassiicola Leaf Fall Disease Putative Effectors.</title>
        <authorList>
            <person name="Lopez D."/>
            <person name="Ribeiro S."/>
            <person name="Label P."/>
            <person name="Fumanal B."/>
            <person name="Venisse J.S."/>
            <person name="Kohler A."/>
            <person name="de Oliveira R.R."/>
            <person name="Labutti K."/>
            <person name="Lipzen A."/>
            <person name="Lail K."/>
            <person name="Bauer D."/>
            <person name="Ohm R.A."/>
            <person name="Barry K.W."/>
            <person name="Spatafora J."/>
            <person name="Grigoriev I.V."/>
            <person name="Martin F.M."/>
            <person name="Pujade-Renaud V."/>
        </authorList>
    </citation>
    <scope>NUCLEOTIDE SEQUENCE [LARGE SCALE GENOMIC DNA]</scope>
    <source>
        <strain evidence="2 3">Philippines</strain>
    </source>
</reference>
<dbReference type="EMBL" id="KZ678133">
    <property type="protein sequence ID" value="PSN69287.1"/>
    <property type="molecule type" value="Genomic_DNA"/>
</dbReference>
<evidence type="ECO:0000259" key="1">
    <source>
        <dbReference type="Pfam" id="PF06985"/>
    </source>
</evidence>
<keyword evidence="3" id="KW-1185">Reference proteome</keyword>
<protein>
    <submittedName>
        <fullName evidence="2">HET-domain-containing protein</fullName>
    </submittedName>
</protein>
<evidence type="ECO:0000313" key="2">
    <source>
        <dbReference type="EMBL" id="PSN69287.1"/>
    </source>
</evidence>
<accession>A0A2T2NV30</accession>
<dbReference type="PANTHER" id="PTHR33112:SF1">
    <property type="entry name" value="HETEROKARYON INCOMPATIBILITY DOMAIN-CONTAINING PROTEIN"/>
    <property type="match status" value="1"/>
</dbReference>
<organism evidence="2 3">
    <name type="scientific">Corynespora cassiicola Philippines</name>
    <dbReference type="NCBI Taxonomy" id="1448308"/>
    <lineage>
        <taxon>Eukaryota</taxon>
        <taxon>Fungi</taxon>
        <taxon>Dikarya</taxon>
        <taxon>Ascomycota</taxon>
        <taxon>Pezizomycotina</taxon>
        <taxon>Dothideomycetes</taxon>
        <taxon>Pleosporomycetidae</taxon>
        <taxon>Pleosporales</taxon>
        <taxon>Corynesporascaceae</taxon>
        <taxon>Corynespora</taxon>
    </lineage>
</organism>
<proteinExistence type="predicted"/>
<dbReference type="Pfam" id="PF06985">
    <property type="entry name" value="HET"/>
    <property type="match status" value="1"/>
</dbReference>
<gene>
    <name evidence="2" type="ORF">BS50DRAFT_619927</name>
</gene>
<dbReference type="AlphaFoldDB" id="A0A2T2NV30"/>
<dbReference type="InterPro" id="IPR010730">
    <property type="entry name" value="HET"/>
</dbReference>
<sequence length="807" mass="92732">MSLETANQLPAETTGISLNRTTYLKYDATPDSPNDSHRQDAREAVSNYDQTIDFFPLAVDGIWPAKSTSNVSPSEARPEEEICCTCTKIYKKIKHIRFEKKGNEHGIFLAALPHTLLESKCKLCRFFNVMRMHHYITPVIYSLYAFPGHQLLFEIASTKGPREKLNMYRPPEETPLYAVVKGWKRRLTTSDVMKTEPYQSFFIINKAIVSGVRLHVESKMKIPSIFGRQFEHWSINYEIVREWMAECSNNNACGPHNGRFPRSVVLYLIECQTRKIIRWDSKDKVDYAALSYVWGNSVPRITEDTHLRSLPDVCPNVIEDALTVTKNLGIPFLWVDCFCISSNPSTKHQQIARMDLVYKHSKVTIIAASSSGADYGLPGVGMARMNHPVQLNLASNLFTSISPSVDPIHTSSIYNTRGWTYQEQFFSQRQLIFTDTELYFKCSRQLSRESFGVVMSHYHRNGLQPTHQLRDKYLKHSKNHGYRYYTGTMGLYRREDTENQEKPQSLSFFETHVENYTRRNLTYASDSLAAVQSILDRFLYEKPPIEHIYGIPFIPDNEVHQGPSSRGLKNYELDVACGLLWTHGTMFIPRCRRWDFPSWSWCGWEGEVHWLVGGVATEREPGEVEPFGNQIFYADENDQLKPVSQWRRHQGFGYPSQLRIISRCLHLQATRTRLPDQGMTLYSDRQGDWKQKISPPYECYAYYLGQNGGIVQCIDQMGKMAHVRIHLTIAPEWDMDSSLSCFGVVGLSTAVNTCLLLVYKPVDKDGTICSTFNDTSSPGYLERLGVAIVPTEWYDQQESFPCDFWLA</sequence>
<evidence type="ECO:0000313" key="3">
    <source>
        <dbReference type="Proteomes" id="UP000240883"/>
    </source>
</evidence>
<dbReference type="STRING" id="1448308.A0A2T2NV30"/>
<dbReference type="OrthoDB" id="5428863at2759"/>
<name>A0A2T2NV30_CORCC</name>
<dbReference type="PANTHER" id="PTHR33112">
    <property type="entry name" value="DOMAIN PROTEIN, PUTATIVE-RELATED"/>
    <property type="match status" value="1"/>
</dbReference>
<dbReference type="Proteomes" id="UP000240883">
    <property type="component" value="Unassembled WGS sequence"/>
</dbReference>